<name>A0AAV0TN41_9STRA</name>
<feature type="compositionally biased region" description="Basic and acidic residues" evidence="1">
    <location>
        <begin position="93"/>
        <end position="106"/>
    </location>
</feature>
<evidence type="ECO:0000256" key="1">
    <source>
        <dbReference type="SAM" id="MobiDB-lite"/>
    </source>
</evidence>
<dbReference type="Proteomes" id="UP001159659">
    <property type="component" value="Unassembled WGS sequence"/>
</dbReference>
<dbReference type="EMBL" id="CANTFK010000752">
    <property type="protein sequence ID" value="CAI5724702.1"/>
    <property type="molecule type" value="Genomic_DNA"/>
</dbReference>
<comment type="caution">
    <text evidence="2">The sequence shown here is derived from an EMBL/GenBank/DDBJ whole genome shotgun (WGS) entry which is preliminary data.</text>
</comment>
<reference evidence="2" key="1">
    <citation type="submission" date="2022-12" db="EMBL/GenBank/DDBJ databases">
        <authorList>
            <person name="Webb A."/>
        </authorList>
    </citation>
    <scope>NUCLEOTIDE SEQUENCE</scope>
    <source>
        <strain evidence="2">Pf2</strain>
    </source>
</reference>
<feature type="region of interest" description="Disordered" evidence="1">
    <location>
        <begin position="65"/>
        <end position="107"/>
    </location>
</feature>
<evidence type="ECO:0000313" key="2">
    <source>
        <dbReference type="EMBL" id="CAI5724702.1"/>
    </source>
</evidence>
<sequence>MRRFELTQLCTLSPPTKALVVAVYQRLSMDIPMNNSTDLRSPLNSSSEPSPLAFDIKLKCRIETKGTQSHPSSPSPIVGSKEESVPEQEEEEQQQKEHESQGNQEHDELEELEQMLLGKSTGSVAILTRQHEALDHRRHTFSTMSADSRANMRRRSYDLTTMHSGSTFPPPLQPFSHSFKTHHHLQHLRVYGKISDLVKPIGACHEEGASMVAFISPSMDTVWTRGKSVDIVWKVLDTKVSKLRIELLEDGLSATTLIAAEAPNTGFFTYPKVPWGMESGSKYFLRVSAADDSERYCTSCFFPISSAP</sequence>
<gene>
    <name evidence="2" type="ORF">PFR002_LOCUS4952</name>
</gene>
<evidence type="ECO:0000313" key="3">
    <source>
        <dbReference type="Proteomes" id="UP001159659"/>
    </source>
</evidence>
<accession>A0AAV0TN41</accession>
<dbReference type="AlphaFoldDB" id="A0AAV0TN41"/>
<organism evidence="2 3">
    <name type="scientific">Peronospora farinosa</name>
    <dbReference type="NCBI Taxonomy" id="134698"/>
    <lineage>
        <taxon>Eukaryota</taxon>
        <taxon>Sar</taxon>
        <taxon>Stramenopiles</taxon>
        <taxon>Oomycota</taxon>
        <taxon>Peronosporomycetes</taxon>
        <taxon>Peronosporales</taxon>
        <taxon>Peronosporaceae</taxon>
        <taxon>Peronospora</taxon>
    </lineage>
</organism>
<proteinExistence type="predicted"/>
<protein>
    <submittedName>
        <fullName evidence="2">Uncharacterized protein</fullName>
    </submittedName>
</protein>